<dbReference type="AlphaFoldDB" id="U4V1B2"/>
<evidence type="ECO:0000313" key="1">
    <source>
        <dbReference type="EMBL" id="ERL99779.1"/>
    </source>
</evidence>
<gene>
    <name evidence="1" type="ORF">Q644_09095</name>
</gene>
<dbReference type="Proteomes" id="UP000016842">
    <property type="component" value="Unassembled WGS sequence"/>
</dbReference>
<name>U4V1B2_9HYPH</name>
<reference evidence="1 2" key="1">
    <citation type="journal article" date="2014" name="FEMS Microbiol. Lett.">
        <title>Genome sequencing analysis reveals virulence-related gene content of Ochrobactrum intermedium strain 229E, a urease-positive strain isolated from the human gastric niche.</title>
        <authorList>
            <person name="Kulkarni G.J."/>
            <person name="Shetty S."/>
            <person name="Dharne M.S."/>
            <person name="Shouche Y.S."/>
        </authorList>
    </citation>
    <scope>NUCLEOTIDE SEQUENCE [LARGE SCALE GENOMIC DNA]</scope>
    <source>
        <strain evidence="1 2">229E</strain>
    </source>
</reference>
<proteinExistence type="predicted"/>
<comment type="caution">
    <text evidence="1">The sequence shown here is derived from an EMBL/GenBank/DDBJ whole genome shotgun (WGS) entry which is preliminary data.</text>
</comment>
<dbReference type="PATRIC" id="fig|1337887.3.peg.5280"/>
<evidence type="ECO:0000313" key="2">
    <source>
        <dbReference type="Proteomes" id="UP000016842"/>
    </source>
</evidence>
<dbReference type="EMBL" id="ASXJ01000363">
    <property type="protein sequence ID" value="ERL99779.1"/>
    <property type="molecule type" value="Genomic_DNA"/>
</dbReference>
<accession>U4V1B2</accession>
<sequence>MAAMTEQRKIADKRLRDALKVARRKHDEPGSLKSSVQVCEAPNPHFNPAHQPSRSNPIKVEALVNIRESAVGTLYARGHINDAQWAAAGRFRMYWEQSGAKGAIAIDYGRVQVDGGKAIDPLPDRVVEATQHLNSCLPVIGKRTFDIMIKVVGQGMEIADLAKTQREKTTFSDYIKDGLEELAVHWGGYKTR</sequence>
<organism evidence="1 2">
    <name type="scientific">Brucella intermedia 229E</name>
    <dbReference type="NCBI Taxonomy" id="1337887"/>
    <lineage>
        <taxon>Bacteria</taxon>
        <taxon>Pseudomonadati</taxon>
        <taxon>Pseudomonadota</taxon>
        <taxon>Alphaproteobacteria</taxon>
        <taxon>Hyphomicrobiales</taxon>
        <taxon>Brucellaceae</taxon>
        <taxon>Brucella/Ochrobactrum group</taxon>
        <taxon>Brucella</taxon>
    </lineage>
</organism>
<protein>
    <submittedName>
        <fullName evidence="1">Uncharacterized protein</fullName>
    </submittedName>
</protein>